<organism evidence="1 2">
    <name type="scientific">Micromonospora echinaurantiaca</name>
    <dbReference type="NCBI Taxonomy" id="47857"/>
    <lineage>
        <taxon>Bacteria</taxon>
        <taxon>Bacillati</taxon>
        <taxon>Actinomycetota</taxon>
        <taxon>Actinomycetes</taxon>
        <taxon>Micromonosporales</taxon>
        <taxon>Micromonosporaceae</taxon>
        <taxon>Micromonospora</taxon>
    </lineage>
</organism>
<keyword evidence="2" id="KW-1185">Reference proteome</keyword>
<dbReference type="RefSeq" id="WP_088994364.1">
    <property type="nucleotide sequence ID" value="NZ_LT607750.1"/>
</dbReference>
<evidence type="ECO:0000313" key="1">
    <source>
        <dbReference type="EMBL" id="SCG55117.1"/>
    </source>
</evidence>
<reference evidence="1 2" key="1">
    <citation type="submission" date="2016-06" db="EMBL/GenBank/DDBJ databases">
        <authorList>
            <person name="Kjaerup R.B."/>
            <person name="Dalgaard T.S."/>
            <person name="Juul-Madsen H.R."/>
        </authorList>
    </citation>
    <scope>NUCLEOTIDE SEQUENCE [LARGE SCALE GENOMIC DNA]</scope>
    <source>
        <strain evidence="1 2">DSM 43904</strain>
    </source>
</reference>
<evidence type="ECO:0000313" key="2">
    <source>
        <dbReference type="Proteomes" id="UP000198217"/>
    </source>
</evidence>
<protein>
    <submittedName>
        <fullName evidence="1">Uncharacterized protein</fullName>
    </submittedName>
</protein>
<dbReference type="AlphaFoldDB" id="A0A1C5IA22"/>
<dbReference type="Proteomes" id="UP000198217">
    <property type="component" value="Chromosome I"/>
</dbReference>
<proteinExistence type="predicted"/>
<accession>A0A1C5IA22</accession>
<sequence length="345" mass="36457">MTTHLSTGGRLLAERLGALVGPLADPAGQPAPKMRALLAERPAARTATIAEPTAAAATAGAPPLPPYVEHLLARWSLLHDLPFRYLVPDARLLPPESIRFFRLDTGWLERLRAGALAVGGDGSRERAGTRTVLPRVTAAVTEQLPLVREVQRTRMSIPVAADLLAEARAAGELTAAAGEVPVTGFLLRSSLVSGWPGMEVRAWTSDDQAVVRPGVDPDELARSRPDLVVELLRLERLSPSVLVALFRGAPRLVWLEEPPQSVQFGLEADGPGWRAPIRTGAGPDLGSVAVPMRSGPVPGVVDVKGLAAALDQAHRLPQPRGGAALALSLLQAPSRQRFGSSTPPS</sequence>
<name>A0A1C5IA22_9ACTN</name>
<gene>
    <name evidence="1" type="ORF">GA0070609_3009</name>
</gene>
<dbReference type="EMBL" id="LT607750">
    <property type="protein sequence ID" value="SCG55117.1"/>
    <property type="molecule type" value="Genomic_DNA"/>
</dbReference>